<organism evidence="1 2">
    <name type="scientific">Denitrobaculum tricleocarpae</name>
    <dbReference type="NCBI Taxonomy" id="2591009"/>
    <lineage>
        <taxon>Bacteria</taxon>
        <taxon>Pseudomonadati</taxon>
        <taxon>Pseudomonadota</taxon>
        <taxon>Alphaproteobacteria</taxon>
        <taxon>Rhodospirillales</taxon>
        <taxon>Rhodospirillaceae</taxon>
        <taxon>Denitrobaculum</taxon>
    </lineage>
</organism>
<accession>A0A545T813</accession>
<proteinExistence type="predicted"/>
<protein>
    <submittedName>
        <fullName evidence="1">Uncharacterized protein</fullName>
    </submittedName>
</protein>
<evidence type="ECO:0000313" key="1">
    <source>
        <dbReference type="EMBL" id="TQV73305.1"/>
    </source>
</evidence>
<evidence type="ECO:0000313" key="2">
    <source>
        <dbReference type="Proteomes" id="UP000315252"/>
    </source>
</evidence>
<comment type="caution">
    <text evidence="1">The sequence shown here is derived from an EMBL/GenBank/DDBJ whole genome shotgun (WGS) entry which is preliminary data.</text>
</comment>
<dbReference type="RefSeq" id="WP_142899205.1">
    <property type="nucleotide sequence ID" value="NZ_ML660062.1"/>
</dbReference>
<name>A0A545T813_9PROT</name>
<gene>
    <name evidence="1" type="ORF">FKG95_25130</name>
</gene>
<sequence length="72" mass="7601">MVVKSEEKNDIRGSRALEKALDAVGAVGDSGFILVPSAPTREMMMAGAKAGHVSPDLARVIYRAMLGETTEP</sequence>
<dbReference type="Proteomes" id="UP000315252">
    <property type="component" value="Unassembled WGS sequence"/>
</dbReference>
<reference evidence="1 2" key="1">
    <citation type="submission" date="2019-06" db="EMBL/GenBank/DDBJ databases">
        <title>Whole genome sequence for Rhodospirillaceae sp. R148.</title>
        <authorList>
            <person name="Wang G."/>
        </authorList>
    </citation>
    <scope>NUCLEOTIDE SEQUENCE [LARGE SCALE GENOMIC DNA]</scope>
    <source>
        <strain evidence="1 2">R148</strain>
    </source>
</reference>
<dbReference type="AlphaFoldDB" id="A0A545T813"/>
<dbReference type="OrthoDB" id="7361098at2"/>
<keyword evidence="2" id="KW-1185">Reference proteome</keyword>
<dbReference type="EMBL" id="VHSH01000011">
    <property type="protein sequence ID" value="TQV73305.1"/>
    <property type="molecule type" value="Genomic_DNA"/>
</dbReference>